<reference evidence="17" key="1">
    <citation type="submission" date="2016-06" db="UniProtKB">
        <authorList>
            <consortium name="WormBaseParasite"/>
        </authorList>
    </citation>
    <scope>IDENTIFICATION</scope>
</reference>
<dbReference type="WBParaSite" id="SBAD_0001305201-mRNA-1">
    <property type="protein sequence ID" value="SBAD_0001305201-mRNA-1"/>
    <property type="gene ID" value="SBAD_0001305201"/>
</dbReference>
<dbReference type="FunFam" id="3.40.50.1000:FF:000014">
    <property type="entry name" value="Phospholipid-transporting ATPase"/>
    <property type="match status" value="1"/>
</dbReference>
<evidence type="ECO:0000256" key="4">
    <source>
        <dbReference type="ARBA" id="ARBA00022553"/>
    </source>
</evidence>
<keyword evidence="11" id="KW-1133">Transmembrane helix</keyword>
<proteinExistence type="inferred from homology"/>
<protein>
    <recommendedName>
        <fullName evidence="3">P-type phospholipid transporter</fullName>
        <ecNumber evidence="3">7.6.2.1</ecNumber>
    </recommendedName>
</protein>
<reference evidence="15 16" key="2">
    <citation type="submission" date="2018-11" db="EMBL/GenBank/DDBJ databases">
        <authorList>
            <consortium name="Pathogen Informatics"/>
        </authorList>
    </citation>
    <scope>NUCLEOTIDE SEQUENCE [LARGE SCALE GENOMIC DNA]</scope>
</reference>
<keyword evidence="8" id="KW-0067">ATP-binding</keyword>
<name>A0A183J9U4_9BILA</name>
<dbReference type="GO" id="GO:0007030">
    <property type="term" value="P:Golgi organization"/>
    <property type="evidence" value="ECO:0007669"/>
    <property type="project" value="TreeGrafter"/>
</dbReference>
<dbReference type="GO" id="GO:0016887">
    <property type="term" value="F:ATP hydrolysis activity"/>
    <property type="evidence" value="ECO:0007669"/>
    <property type="project" value="InterPro"/>
</dbReference>
<dbReference type="SUPFAM" id="SSF81665">
    <property type="entry name" value="Calcium ATPase, transmembrane domain M"/>
    <property type="match status" value="1"/>
</dbReference>
<dbReference type="InterPro" id="IPR023298">
    <property type="entry name" value="ATPase_P-typ_TM_dom_sf"/>
</dbReference>
<dbReference type="SUPFAM" id="SSF56784">
    <property type="entry name" value="HAD-like"/>
    <property type="match status" value="1"/>
</dbReference>
<dbReference type="GO" id="GO:0005524">
    <property type="term" value="F:ATP binding"/>
    <property type="evidence" value="ECO:0007669"/>
    <property type="project" value="UniProtKB-KW"/>
</dbReference>
<dbReference type="InterPro" id="IPR023299">
    <property type="entry name" value="ATPase_P-typ_cyto_dom_N"/>
</dbReference>
<dbReference type="GO" id="GO:0045332">
    <property type="term" value="P:phospholipid translocation"/>
    <property type="evidence" value="ECO:0007669"/>
    <property type="project" value="TreeGrafter"/>
</dbReference>
<dbReference type="GO" id="GO:0005886">
    <property type="term" value="C:plasma membrane"/>
    <property type="evidence" value="ECO:0007669"/>
    <property type="project" value="TreeGrafter"/>
</dbReference>
<organism evidence="17">
    <name type="scientific">Soboliphyme baturini</name>
    <dbReference type="NCBI Taxonomy" id="241478"/>
    <lineage>
        <taxon>Eukaryota</taxon>
        <taxon>Metazoa</taxon>
        <taxon>Ecdysozoa</taxon>
        <taxon>Nematoda</taxon>
        <taxon>Enoplea</taxon>
        <taxon>Dorylaimia</taxon>
        <taxon>Dioctophymatida</taxon>
        <taxon>Dioctophymatoidea</taxon>
        <taxon>Soboliphymatidae</taxon>
        <taxon>Soboliphyme</taxon>
    </lineage>
</organism>
<comment type="similarity">
    <text evidence="2">Belongs to the cation transport ATPase (P-type) (TC 3.A.3) family. Type IV subfamily.</text>
</comment>
<evidence type="ECO:0000256" key="10">
    <source>
        <dbReference type="ARBA" id="ARBA00022967"/>
    </source>
</evidence>
<keyword evidence="10" id="KW-1278">Translocase</keyword>
<dbReference type="OrthoDB" id="377733at2759"/>
<keyword evidence="7" id="KW-0547">Nucleotide-binding</keyword>
<evidence type="ECO:0000256" key="11">
    <source>
        <dbReference type="ARBA" id="ARBA00022989"/>
    </source>
</evidence>
<keyword evidence="12" id="KW-0472">Membrane</keyword>
<dbReference type="FunFam" id="3.40.1110.10:FF:000087">
    <property type="entry name" value="Phospholipid-transporting ATPase"/>
    <property type="match status" value="1"/>
</dbReference>
<dbReference type="Gene3D" id="3.40.1110.10">
    <property type="entry name" value="Calcium-transporting ATPase, cytoplasmic domain N"/>
    <property type="match status" value="1"/>
</dbReference>
<dbReference type="InterPro" id="IPR036412">
    <property type="entry name" value="HAD-like_sf"/>
</dbReference>
<evidence type="ECO:0000256" key="5">
    <source>
        <dbReference type="ARBA" id="ARBA00022692"/>
    </source>
</evidence>
<dbReference type="NCBIfam" id="TIGR01494">
    <property type="entry name" value="ATPase_P-type"/>
    <property type="match status" value="2"/>
</dbReference>
<evidence type="ECO:0000313" key="15">
    <source>
        <dbReference type="EMBL" id="VDP50480.1"/>
    </source>
</evidence>
<keyword evidence="5" id="KW-0812">Transmembrane</keyword>
<dbReference type="GO" id="GO:0140326">
    <property type="term" value="F:ATPase-coupled intramembrane lipid transporter activity"/>
    <property type="evidence" value="ECO:0007669"/>
    <property type="project" value="UniProtKB-EC"/>
</dbReference>
<dbReference type="GO" id="GO:0005802">
    <property type="term" value="C:trans-Golgi network"/>
    <property type="evidence" value="ECO:0007669"/>
    <property type="project" value="TreeGrafter"/>
</dbReference>
<evidence type="ECO:0000259" key="14">
    <source>
        <dbReference type="Pfam" id="PF16212"/>
    </source>
</evidence>
<keyword evidence="16" id="KW-1185">Reference proteome</keyword>
<evidence type="ECO:0000256" key="6">
    <source>
        <dbReference type="ARBA" id="ARBA00022723"/>
    </source>
</evidence>
<dbReference type="InterPro" id="IPR001757">
    <property type="entry name" value="P_typ_ATPase"/>
</dbReference>
<evidence type="ECO:0000256" key="12">
    <source>
        <dbReference type="ARBA" id="ARBA00023136"/>
    </source>
</evidence>
<evidence type="ECO:0000313" key="17">
    <source>
        <dbReference type="WBParaSite" id="SBAD_0001305201-mRNA-1"/>
    </source>
</evidence>
<comment type="subcellular location">
    <subcellularLocation>
        <location evidence="1">Membrane</location>
        <topology evidence="1">Multi-pass membrane protein</topology>
    </subcellularLocation>
</comment>
<dbReference type="Pfam" id="PF13246">
    <property type="entry name" value="Cation_ATPase"/>
    <property type="match status" value="1"/>
</dbReference>
<dbReference type="AlphaFoldDB" id="A0A183J9U4"/>
<evidence type="ECO:0000256" key="7">
    <source>
        <dbReference type="ARBA" id="ARBA00022741"/>
    </source>
</evidence>
<dbReference type="Proteomes" id="UP000270296">
    <property type="component" value="Unassembled WGS sequence"/>
</dbReference>
<dbReference type="EC" id="7.6.2.1" evidence="3"/>
<evidence type="ECO:0000313" key="16">
    <source>
        <dbReference type="Proteomes" id="UP000270296"/>
    </source>
</evidence>
<dbReference type="Pfam" id="PF16212">
    <property type="entry name" value="PhoLip_ATPase_C"/>
    <property type="match status" value="1"/>
</dbReference>
<evidence type="ECO:0000256" key="13">
    <source>
        <dbReference type="ARBA" id="ARBA00034036"/>
    </source>
</evidence>
<dbReference type="PANTHER" id="PTHR24092:SF190">
    <property type="entry name" value="PHOSPHOLIPID-TRANSPORTING ATPASE"/>
    <property type="match status" value="1"/>
</dbReference>
<keyword evidence="4" id="KW-0597">Phosphoprotein</keyword>
<sequence length="445" mass="50217">MNPDTDRFWRLISLCHTVMSEMKNNKLEYMAQSPDEAALVGAARNFGYVFKSRTPDSIMIEVMGVEETYELKCILDFNNYRKRMSVLVKKDGKVTLYCKGADTMIFERISKSSAAELEAITQSHLDKFANDGLRTLCLAYKEVDVDYFEDWSRRYEQASILMKDRQETLNNLIAANIKIWVLTGDKQETAINIGYSCRLLTVDLKEVFVVDGKTLEDVRKQLEAIIVQLNEPSTSNARDGRVTSVHFQEPDKNSDLLVKKTTYGSCSTMLDGGDLQGYGLVINGQSLTFALEPQLSKLLFTVGCACRAVICCRVTPLQKALVVELVKNNRDAVTLAIGDGANDVSMIKTAHIGVGVSGQEGMQAVLASDFSIAQFRYLEKLLLVHGRWSYLRMAKFLQYFFYKNFAFTTVYDPLFIAFYNLFFTSLPVLGVGIFDQDVDEKYSLK</sequence>
<dbReference type="EMBL" id="UZAM01018378">
    <property type="protein sequence ID" value="VDP50480.1"/>
    <property type="molecule type" value="Genomic_DNA"/>
</dbReference>
<keyword evidence="6" id="KW-0479">Metal-binding</keyword>
<dbReference type="InterPro" id="IPR032630">
    <property type="entry name" value="P_typ_ATPase_c"/>
</dbReference>
<dbReference type="GO" id="GO:0046872">
    <property type="term" value="F:metal ion binding"/>
    <property type="evidence" value="ECO:0007669"/>
    <property type="project" value="UniProtKB-KW"/>
</dbReference>
<evidence type="ECO:0000256" key="3">
    <source>
        <dbReference type="ARBA" id="ARBA00012189"/>
    </source>
</evidence>
<dbReference type="InterPro" id="IPR023214">
    <property type="entry name" value="HAD_sf"/>
</dbReference>
<dbReference type="SUPFAM" id="SSF81660">
    <property type="entry name" value="Metal cation-transporting ATPase, ATP-binding domain N"/>
    <property type="match status" value="1"/>
</dbReference>
<accession>A0A183J9U4</accession>
<dbReference type="PANTHER" id="PTHR24092">
    <property type="entry name" value="PROBABLE PHOSPHOLIPID-TRANSPORTING ATPASE"/>
    <property type="match status" value="1"/>
</dbReference>
<dbReference type="Gene3D" id="3.40.50.1000">
    <property type="entry name" value="HAD superfamily/HAD-like"/>
    <property type="match status" value="1"/>
</dbReference>
<evidence type="ECO:0000256" key="8">
    <source>
        <dbReference type="ARBA" id="ARBA00022840"/>
    </source>
</evidence>
<comment type="catalytic activity">
    <reaction evidence="13">
        <text>ATP + H2O + phospholipidSide 1 = ADP + phosphate + phospholipidSide 2.</text>
        <dbReference type="EC" id="7.6.2.1"/>
    </reaction>
</comment>
<feature type="domain" description="P-type ATPase C-terminal" evidence="14">
    <location>
        <begin position="365"/>
        <end position="445"/>
    </location>
</feature>
<keyword evidence="9" id="KW-0460">Magnesium</keyword>
<evidence type="ECO:0000256" key="1">
    <source>
        <dbReference type="ARBA" id="ARBA00004141"/>
    </source>
</evidence>
<evidence type="ECO:0000256" key="9">
    <source>
        <dbReference type="ARBA" id="ARBA00022842"/>
    </source>
</evidence>
<evidence type="ECO:0000256" key="2">
    <source>
        <dbReference type="ARBA" id="ARBA00008109"/>
    </source>
</evidence>
<gene>
    <name evidence="15" type="ORF">SBAD_LOCUS12642</name>
</gene>